<dbReference type="Pfam" id="PF02875">
    <property type="entry name" value="Mur_ligase_C"/>
    <property type="match status" value="2"/>
</dbReference>
<evidence type="ECO:0000256" key="3">
    <source>
        <dbReference type="ARBA" id="ARBA00022840"/>
    </source>
</evidence>
<keyword evidence="7" id="KW-1185">Reference proteome</keyword>
<dbReference type="PANTHER" id="PTHR23135:SF7">
    <property type="entry name" value="LIPID II ISOGLUTAMINYL SYNTHASE (GLUTAMINE-HYDROLYZING) SUBUNIT MURT"/>
    <property type="match status" value="1"/>
</dbReference>
<name>A0A8T8K5B1_9EURY</name>
<proteinExistence type="predicted"/>
<dbReference type="SUPFAM" id="SSF53244">
    <property type="entry name" value="MurD-like peptide ligases, peptide-binding domain"/>
    <property type="match status" value="2"/>
</dbReference>
<dbReference type="GO" id="GO:0005524">
    <property type="term" value="F:ATP binding"/>
    <property type="evidence" value="ECO:0007669"/>
    <property type="project" value="UniProtKB-KW"/>
</dbReference>
<dbReference type="Pfam" id="PF08245">
    <property type="entry name" value="Mur_ligase_M"/>
    <property type="match status" value="2"/>
</dbReference>
<dbReference type="InterPro" id="IPR013221">
    <property type="entry name" value="Mur_ligase_cen"/>
</dbReference>
<feature type="domain" description="Mur ligase C-terminal" evidence="4">
    <location>
        <begin position="874"/>
        <end position="1004"/>
    </location>
</feature>
<keyword evidence="3" id="KW-0067">ATP-binding</keyword>
<feature type="domain" description="Mur ligase C-terminal" evidence="4">
    <location>
        <begin position="373"/>
        <end position="495"/>
    </location>
</feature>
<evidence type="ECO:0000259" key="4">
    <source>
        <dbReference type="Pfam" id="PF02875"/>
    </source>
</evidence>
<organism evidence="6 7">
    <name type="scientific">Methanobacterium alkalithermotolerans</name>
    <dbReference type="NCBI Taxonomy" id="2731220"/>
    <lineage>
        <taxon>Archaea</taxon>
        <taxon>Methanobacteriati</taxon>
        <taxon>Methanobacteriota</taxon>
        <taxon>Methanomada group</taxon>
        <taxon>Methanobacteria</taxon>
        <taxon>Methanobacteriales</taxon>
        <taxon>Methanobacteriaceae</taxon>
        <taxon>Methanobacterium</taxon>
    </lineage>
</organism>
<dbReference type="Proteomes" id="UP000681041">
    <property type="component" value="Chromosome"/>
</dbReference>
<feature type="domain" description="Mur ligase central" evidence="5">
    <location>
        <begin position="123"/>
        <end position="350"/>
    </location>
</feature>
<reference evidence="6" key="1">
    <citation type="submission" date="2020-07" db="EMBL/GenBank/DDBJ databases">
        <title>Methanobacterium. sp. MethCan genome.</title>
        <authorList>
            <person name="Postec A."/>
            <person name="Quemeneur M."/>
        </authorList>
    </citation>
    <scope>NUCLEOTIDE SEQUENCE</scope>
    <source>
        <strain evidence="6">MethCAN</strain>
    </source>
</reference>
<feature type="domain" description="Mur ligase central" evidence="5">
    <location>
        <begin position="628"/>
        <end position="850"/>
    </location>
</feature>
<dbReference type="SUPFAM" id="SSF53623">
    <property type="entry name" value="MurD-like peptide ligases, catalytic domain"/>
    <property type="match status" value="2"/>
</dbReference>
<dbReference type="SUPFAM" id="SSF51984">
    <property type="entry name" value="MurCD N-terminal domain"/>
    <property type="match status" value="2"/>
</dbReference>
<dbReference type="Gene3D" id="3.90.190.20">
    <property type="entry name" value="Mur ligase, C-terminal domain"/>
    <property type="match status" value="2"/>
</dbReference>
<sequence>MINGKKILVVGAGNAGRPAANLLKYLGNQVRVSDMQDYNSLPKKARKKIKKLEEKGVVFELGTHIFDSVLWADAIFISPNIPPQADIRKFIEKSKENKKIDLITTSHIGEILNSLLSLPLVGIGGTDGKTTTTNMINHLLEGKLETVTFSSLQDSLVIEGLVELVVSEKTSKKDLAIFELPHGTIRMADGLELCAGVLTNLTPDHMDEFQSYEEYINRNFSLSHLIAPQGVLLVNGDDPVIIQKTREINQECVYYGLGIPQCIEFEDEIYGPLPQDLNIRAENIKLNGLDGSSFTLVTTTLPSSICVHCKKLSCSCDNFTPKKIGPFKTDIQLKIPGSCNIENALAALGTGLVLGFDLEYLKEQIESFPGVKGRFEKIGQLNEVNIFMDAAHNPESMEKLLEGLSVPGRLIISLDNPDTLTTRDKSKIGGILDKKADVIISSAKNETTEEVDWTAVEEVISGAEAVESYGVEDVTTSILMALEISAPGDTILHLGPGVVNAYSNVKNDILKALDYYEDCNSQVVVIGGCGTVGSLLARVLKNNGADVTVSDLSPDTYLKDVFIKEGINMDLGGHSREVLEKAHTIVLTPGLFENQKVWDMITQNSNADIIGVEEVMAICKVDKPVIGITGTNGKTTTTQILKNILHKAGYLVPEHHMPIQGNTELIPALQARLKGDMAVVEIGTFGNLDEIKNSALNCEVDLGLVTNISRDHLKKDDDFDLYVQCKKEITEVADILILNADDPLVASFAHSQNPENIIFYGIENINTRTNTFSEGRECPQCEALLKYEKHYLGHLGKYKCICGFKKPPLDISGRQVTEESMVLRIKSEQALIKLKIEGIYNIYNALSAAAGAWAMGIKFEDIVAGIQDFSGVEGRFEKIGDHPPIIIDYAHNPAGVKAVIQRILSKKPDDSQLIVVNTISSESGSQGDGDIAKILNYADVVIPASYAAYKSSKYIHKEVVETRASAENIKKGTLGASKKQVQEALEKALELVKDKDIILIIGEGGVKYSKKILGELGI</sequence>
<dbReference type="Gene3D" id="3.40.50.720">
    <property type="entry name" value="NAD(P)-binding Rossmann-like Domain"/>
    <property type="match status" value="2"/>
</dbReference>
<dbReference type="AlphaFoldDB" id="A0A8T8K5B1"/>
<evidence type="ECO:0000259" key="5">
    <source>
        <dbReference type="Pfam" id="PF08245"/>
    </source>
</evidence>
<dbReference type="Gene3D" id="3.40.1190.10">
    <property type="entry name" value="Mur-like, catalytic domain"/>
    <property type="match status" value="2"/>
</dbReference>
<gene>
    <name evidence="6" type="ORF">HYG87_00240</name>
</gene>
<dbReference type="PROSITE" id="PS01011">
    <property type="entry name" value="FOLYLPOLYGLU_SYNT_1"/>
    <property type="match status" value="1"/>
</dbReference>
<evidence type="ECO:0000256" key="1">
    <source>
        <dbReference type="ARBA" id="ARBA00022598"/>
    </source>
</evidence>
<evidence type="ECO:0000313" key="7">
    <source>
        <dbReference type="Proteomes" id="UP000681041"/>
    </source>
</evidence>
<dbReference type="OrthoDB" id="75177at2157"/>
<dbReference type="InterPro" id="IPR018109">
    <property type="entry name" value="Folylpolyglutamate_synth_CS"/>
</dbReference>
<dbReference type="InterPro" id="IPR036615">
    <property type="entry name" value="Mur_ligase_C_dom_sf"/>
</dbReference>
<dbReference type="RefSeq" id="WP_211533245.1">
    <property type="nucleotide sequence ID" value="NZ_CP058560.1"/>
</dbReference>
<keyword evidence="1" id="KW-0436">Ligase</keyword>
<accession>A0A8T8K5B1</accession>
<dbReference type="InterPro" id="IPR004101">
    <property type="entry name" value="Mur_ligase_C"/>
</dbReference>
<keyword evidence="2" id="KW-0547">Nucleotide-binding</keyword>
<dbReference type="GO" id="GO:0004326">
    <property type="term" value="F:tetrahydrofolylpolyglutamate synthase activity"/>
    <property type="evidence" value="ECO:0007669"/>
    <property type="project" value="InterPro"/>
</dbReference>
<dbReference type="EMBL" id="CP058560">
    <property type="protein sequence ID" value="QUH22303.1"/>
    <property type="molecule type" value="Genomic_DNA"/>
</dbReference>
<protein>
    <submittedName>
        <fullName evidence="6">Uncharacterized protein</fullName>
    </submittedName>
</protein>
<dbReference type="KEGG" id="meme:HYG87_00240"/>
<dbReference type="PANTHER" id="PTHR23135">
    <property type="entry name" value="MUR LIGASE FAMILY MEMBER"/>
    <property type="match status" value="1"/>
</dbReference>
<dbReference type="InterPro" id="IPR036565">
    <property type="entry name" value="Mur-like_cat_sf"/>
</dbReference>
<dbReference type="GeneID" id="64819146"/>
<evidence type="ECO:0000313" key="6">
    <source>
        <dbReference type="EMBL" id="QUH22303.1"/>
    </source>
</evidence>
<evidence type="ECO:0000256" key="2">
    <source>
        <dbReference type="ARBA" id="ARBA00022741"/>
    </source>
</evidence>